<feature type="domain" description="Glycosyl transferase family 1" evidence="1">
    <location>
        <begin position="181"/>
        <end position="312"/>
    </location>
</feature>
<comment type="caution">
    <text evidence="3">The sequence shown here is derived from an EMBL/GenBank/DDBJ whole genome shotgun (WGS) entry which is preliminary data.</text>
</comment>
<protein>
    <submittedName>
        <fullName evidence="3">Glycosyl transferase</fullName>
    </submittedName>
</protein>
<evidence type="ECO:0000259" key="2">
    <source>
        <dbReference type="Pfam" id="PF13439"/>
    </source>
</evidence>
<dbReference type="PANTHER" id="PTHR12526">
    <property type="entry name" value="GLYCOSYLTRANSFERASE"/>
    <property type="match status" value="1"/>
</dbReference>
<dbReference type="PANTHER" id="PTHR12526:SF638">
    <property type="entry name" value="SPORE COAT PROTEIN SA"/>
    <property type="match status" value="1"/>
</dbReference>
<accession>A0ABQ1KKE9</accession>
<keyword evidence="4" id="KW-1185">Reference proteome</keyword>
<dbReference type="Pfam" id="PF13439">
    <property type="entry name" value="Glyco_transf_4"/>
    <property type="match status" value="1"/>
</dbReference>
<dbReference type="EMBL" id="BMIJ01000005">
    <property type="protein sequence ID" value="GGB97365.1"/>
    <property type="molecule type" value="Genomic_DNA"/>
</dbReference>
<evidence type="ECO:0000313" key="3">
    <source>
        <dbReference type="EMBL" id="GGB97365.1"/>
    </source>
</evidence>
<organism evidence="3 4">
    <name type="scientific">Marinobacterium zhoushanense</name>
    <dbReference type="NCBI Taxonomy" id="1679163"/>
    <lineage>
        <taxon>Bacteria</taxon>
        <taxon>Pseudomonadati</taxon>
        <taxon>Pseudomonadota</taxon>
        <taxon>Gammaproteobacteria</taxon>
        <taxon>Oceanospirillales</taxon>
        <taxon>Oceanospirillaceae</taxon>
        <taxon>Marinobacterium</taxon>
    </lineage>
</organism>
<dbReference type="GO" id="GO:0016740">
    <property type="term" value="F:transferase activity"/>
    <property type="evidence" value="ECO:0007669"/>
    <property type="project" value="UniProtKB-KW"/>
</dbReference>
<name>A0ABQ1KKE9_9GAMM</name>
<feature type="domain" description="Glycosyltransferase subfamily 4-like N-terminal" evidence="2">
    <location>
        <begin position="13"/>
        <end position="166"/>
    </location>
</feature>
<dbReference type="Proteomes" id="UP000629025">
    <property type="component" value="Unassembled WGS sequence"/>
</dbReference>
<sequence length="370" mass="41694">MKVMQVLPALDGGGVERGTLEVAQYLVHQGHESVVLSAGGALVPQLEREGSRHICLDIGRKSPFTFKQIWQVRTLLRREKPDILHLRSRMPAWVCWLAWRGLKPEERPHLVTTVHGLYSVGRYSSIMCRGERVIAVSDTVKSYIEQNYPKTDRQRVRVIFRGIDPEVFKRGYRPGESWLQQWRAQYPQMDGQRVLTLPGRLTRLKGHHDFIDLIRDLRADKLPVHGLIVGGEDPKRQAYARELRQRVRSEGLENAITFTGARSDIREIYAVSDLVLSLSTKPESFGRTVAEALSLGAAVVGYAHGGVAEILDAVFPPGKVPCRDQVRLKLVVTDLLAHPQEPGAMPFLQQQMLEQTLNCYRECLDGGLNG</sequence>
<gene>
    <name evidence="3" type="primary">lpsB</name>
    <name evidence="3" type="ORF">GCM10011352_24350</name>
</gene>
<evidence type="ECO:0000259" key="1">
    <source>
        <dbReference type="Pfam" id="PF00534"/>
    </source>
</evidence>
<dbReference type="InterPro" id="IPR028098">
    <property type="entry name" value="Glyco_trans_4-like_N"/>
</dbReference>
<dbReference type="SUPFAM" id="SSF53756">
    <property type="entry name" value="UDP-Glycosyltransferase/glycogen phosphorylase"/>
    <property type="match status" value="1"/>
</dbReference>
<dbReference type="Gene3D" id="3.40.50.2000">
    <property type="entry name" value="Glycogen Phosphorylase B"/>
    <property type="match status" value="2"/>
</dbReference>
<proteinExistence type="predicted"/>
<dbReference type="CDD" id="cd03819">
    <property type="entry name" value="GT4_WavL-like"/>
    <property type="match status" value="1"/>
</dbReference>
<reference evidence="4" key="1">
    <citation type="journal article" date="2019" name="Int. J. Syst. Evol. Microbiol.">
        <title>The Global Catalogue of Microorganisms (GCM) 10K type strain sequencing project: providing services to taxonomists for standard genome sequencing and annotation.</title>
        <authorList>
            <consortium name="The Broad Institute Genomics Platform"/>
            <consortium name="The Broad Institute Genome Sequencing Center for Infectious Disease"/>
            <person name="Wu L."/>
            <person name="Ma J."/>
        </authorList>
    </citation>
    <scope>NUCLEOTIDE SEQUENCE [LARGE SCALE GENOMIC DNA]</scope>
    <source>
        <strain evidence="4">CGMCC 1.15341</strain>
    </source>
</reference>
<keyword evidence="3" id="KW-0808">Transferase</keyword>
<dbReference type="InterPro" id="IPR001296">
    <property type="entry name" value="Glyco_trans_1"/>
</dbReference>
<evidence type="ECO:0000313" key="4">
    <source>
        <dbReference type="Proteomes" id="UP000629025"/>
    </source>
</evidence>
<dbReference type="Pfam" id="PF00534">
    <property type="entry name" value="Glycos_transf_1"/>
    <property type="match status" value="1"/>
</dbReference>